<feature type="region of interest" description="Disordered" evidence="1">
    <location>
        <begin position="117"/>
        <end position="153"/>
    </location>
</feature>
<name>A0A448X285_9PLAT</name>
<dbReference type="Proteomes" id="UP000784294">
    <property type="component" value="Unassembled WGS sequence"/>
</dbReference>
<dbReference type="AlphaFoldDB" id="A0A448X285"/>
<evidence type="ECO:0000256" key="1">
    <source>
        <dbReference type="SAM" id="MobiDB-lite"/>
    </source>
</evidence>
<comment type="caution">
    <text evidence="2">The sequence shown here is derived from an EMBL/GenBank/DDBJ whole genome shotgun (WGS) entry which is preliminary data.</text>
</comment>
<gene>
    <name evidence="2" type="ORF">PXEA_LOCUS19540</name>
</gene>
<sequence length="161" mass="17718">MTQENALTKTVLKCLVDCVNLNFVLKPNGCSLTGFSCPLLVRSTYESLLHELSYQVKVSPTISFILPEEASGRDPEVKGGCLGDVSADLWEQMLSSLSYDPDDSLLSFRPSCKRRKLSKESLGSRDAEPKKNLQSQPLGNPPSASGELNLRIPSARIFERN</sequence>
<organism evidence="2 3">
    <name type="scientific">Protopolystoma xenopodis</name>
    <dbReference type="NCBI Taxonomy" id="117903"/>
    <lineage>
        <taxon>Eukaryota</taxon>
        <taxon>Metazoa</taxon>
        <taxon>Spiralia</taxon>
        <taxon>Lophotrochozoa</taxon>
        <taxon>Platyhelminthes</taxon>
        <taxon>Monogenea</taxon>
        <taxon>Polyopisthocotylea</taxon>
        <taxon>Polystomatidea</taxon>
        <taxon>Polystomatidae</taxon>
        <taxon>Protopolystoma</taxon>
    </lineage>
</organism>
<accession>A0A448X285</accession>
<protein>
    <submittedName>
        <fullName evidence="2">Uncharacterized protein</fullName>
    </submittedName>
</protein>
<feature type="compositionally biased region" description="Basic and acidic residues" evidence="1">
    <location>
        <begin position="118"/>
        <end position="131"/>
    </location>
</feature>
<evidence type="ECO:0000313" key="2">
    <source>
        <dbReference type="EMBL" id="VEL26100.1"/>
    </source>
</evidence>
<keyword evidence="3" id="KW-1185">Reference proteome</keyword>
<proteinExistence type="predicted"/>
<dbReference type="EMBL" id="CAAALY010078107">
    <property type="protein sequence ID" value="VEL26100.1"/>
    <property type="molecule type" value="Genomic_DNA"/>
</dbReference>
<reference evidence="2" key="1">
    <citation type="submission" date="2018-11" db="EMBL/GenBank/DDBJ databases">
        <authorList>
            <consortium name="Pathogen Informatics"/>
        </authorList>
    </citation>
    <scope>NUCLEOTIDE SEQUENCE</scope>
</reference>
<evidence type="ECO:0000313" key="3">
    <source>
        <dbReference type="Proteomes" id="UP000784294"/>
    </source>
</evidence>